<evidence type="ECO:0000313" key="3">
    <source>
        <dbReference type="EMBL" id="MDP2540031.1"/>
    </source>
</evidence>
<evidence type="ECO:0000313" key="4">
    <source>
        <dbReference type="EMBL" id="PHN97990.1"/>
    </source>
</evidence>
<dbReference type="EMBL" id="PDUU01000004">
    <property type="protein sequence ID" value="PHN97990.1"/>
    <property type="molecule type" value="Genomic_DNA"/>
</dbReference>
<evidence type="ECO:0000256" key="1">
    <source>
        <dbReference type="HAMAP-Rule" id="MF_00771"/>
    </source>
</evidence>
<dbReference type="InterPro" id="IPR002740">
    <property type="entry name" value="EVE_domain"/>
</dbReference>
<evidence type="ECO:0000259" key="2">
    <source>
        <dbReference type="Pfam" id="PF01878"/>
    </source>
</evidence>
<sequence>MDNKKPKYWIITASKEHVKNGIKGGFAQACHGKAAPLQKMKTNDFVIYYSSKQFFNKKDKCQEFTAIGKVQNDTVYPFEISPNFCPFRLDINFFNAKDIPILPLINDLEFIVNKQKWGYPFRWGTLEISEPDFKLISSHMLYEEHH</sequence>
<accession>A0A2G1BVD1</accession>
<dbReference type="NCBIfam" id="NF002616">
    <property type="entry name" value="PRK02268.1-2"/>
    <property type="match status" value="1"/>
</dbReference>
<dbReference type="AlphaFoldDB" id="A0A2G1BVD1"/>
<name>A0A2G1BVD1_9FLAO</name>
<feature type="domain" description="EVE" evidence="2">
    <location>
        <begin position="7"/>
        <end position="137"/>
    </location>
</feature>
<proteinExistence type="inferred from homology"/>
<dbReference type="Pfam" id="PF01878">
    <property type="entry name" value="EVE"/>
    <property type="match status" value="1"/>
</dbReference>
<dbReference type="Proteomes" id="UP000222163">
    <property type="component" value="Unassembled WGS sequence"/>
</dbReference>
<reference evidence="4 5" key="1">
    <citation type="journal article" date="2016" name="Nat. Commun.">
        <title>Microbial interactions lead to rapid micro-scale successions on model marine particles.</title>
        <authorList>
            <person name="Datta M.S."/>
            <person name="Sliwerska E."/>
            <person name="Gore J."/>
            <person name="Polz M.F."/>
            <person name="Cordero O.X."/>
        </authorList>
    </citation>
    <scope>NUCLEOTIDE SEQUENCE [LARGE SCALE GENOMIC DNA]</scope>
    <source>
        <strain evidence="4 5">4G03</strain>
    </source>
</reference>
<protein>
    <recommendedName>
        <fullName evidence="1">UPF0310 protein CSC81_06170</fullName>
    </recommendedName>
</protein>
<dbReference type="EMBL" id="JAUYVU010000001">
    <property type="protein sequence ID" value="MDP2540031.1"/>
    <property type="molecule type" value="Genomic_DNA"/>
</dbReference>
<dbReference type="Gene3D" id="3.10.590.10">
    <property type="entry name" value="ph1033 like domains"/>
    <property type="match status" value="1"/>
</dbReference>
<dbReference type="InterPro" id="IPR022996">
    <property type="entry name" value="UPF0310"/>
</dbReference>
<evidence type="ECO:0000313" key="6">
    <source>
        <dbReference type="Proteomes" id="UP001242342"/>
    </source>
</evidence>
<reference evidence="3 6" key="3">
    <citation type="submission" date="2023-07" db="EMBL/GenBank/DDBJ databases">
        <title>Genome content predicts the carbon catabolic preferences of heterotrophic bacteria.</title>
        <authorList>
            <person name="Gralka M."/>
        </authorList>
    </citation>
    <scope>NUCLEOTIDE SEQUENCE [LARGE SCALE GENOMIC DNA]</scope>
    <source>
        <strain evidence="3 6">4G03</strain>
    </source>
</reference>
<dbReference type="HAMAP" id="MF_00771">
    <property type="entry name" value="UPF0310"/>
    <property type="match status" value="1"/>
</dbReference>
<dbReference type="Proteomes" id="UP001242342">
    <property type="component" value="Unassembled WGS sequence"/>
</dbReference>
<keyword evidence="6" id="KW-1185">Reference proteome</keyword>
<dbReference type="SUPFAM" id="SSF88697">
    <property type="entry name" value="PUA domain-like"/>
    <property type="match status" value="1"/>
</dbReference>
<comment type="similarity">
    <text evidence="1">Belongs to the UPF0310 family.</text>
</comment>
<dbReference type="CDD" id="cd21132">
    <property type="entry name" value="EVE-like"/>
    <property type="match status" value="1"/>
</dbReference>
<organism evidence="4 5">
    <name type="scientific">Tenacibaculum discolor</name>
    <dbReference type="NCBI Taxonomy" id="361581"/>
    <lineage>
        <taxon>Bacteria</taxon>
        <taxon>Pseudomonadati</taxon>
        <taxon>Bacteroidota</taxon>
        <taxon>Flavobacteriia</taxon>
        <taxon>Flavobacteriales</taxon>
        <taxon>Flavobacteriaceae</taxon>
        <taxon>Tenacibaculum</taxon>
    </lineage>
</organism>
<gene>
    <name evidence="4" type="ORF">CSC81_06170</name>
    <name evidence="3" type="ORF">Q8W23_00945</name>
</gene>
<dbReference type="InterPro" id="IPR015947">
    <property type="entry name" value="PUA-like_sf"/>
</dbReference>
<comment type="caution">
    <text evidence="4">The sequence shown here is derived from an EMBL/GenBank/DDBJ whole genome shotgun (WGS) entry which is preliminary data.</text>
</comment>
<evidence type="ECO:0000313" key="5">
    <source>
        <dbReference type="Proteomes" id="UP000222163"/>
    </source>
</evidence>
<reference evidence="4" key="2">
    <citation type="submission" date="2017-10" db="EMBL/GenBank/DDBJ databases">
        <authorList>
            <person name="Enke T.N."/>
            <person name="Cordero O.X."/>
        </authorList>
    </citation>
    <scope>NUCLEOTIDE SEQUENCE</scope>
    <source>
        <strain evidence="4">4G03</strain>
    </source>
</reference>
<dbReference type="RefSeq" id="WP_099214895.1">
    <property type="nucleotide sequence ID" value="NZ_JAUYVU010000001.1"/>
</dbReference>